<feature type="transmembrane region" description="Helical" evidence="4">
    <location>
        <begin position="67"/>
        <end position="84"/>
    </location>
</feature>
<keyword evidence="7" id="KW-1185">Reference proteome</keyword>
<feature type="transmembrane region" description="Helical" evidence="4">
    <location>
        <begin position="31"/>
        <end position="55"/>
    </location>
</feature>
<proteinExistence type="predicted"/>
<dbReference type="PROSITE" id="PS50850">
    <property type="entry name" value="MFS"/>
    <property type="match status" value="1"/>
</dbReference>
<keyword evidence="3 4" id="KW-0472">Membrane</keyword>
<gene>
    <name evidence="6" type="ORF">DPM35_28145</name>
</gene>
<reference evidence="6 7" key="1">
    <citation type="submission" date="2018-07" db="EMBL/GenBank/DDBJ databases">
        <title>Diversity of Mesorhizobium strains in Brazil.</title>
        <authorList>
            <person name="Helene L.C.F."/>
            <person name="Dall'Agnol R."/>
            <person name="Delamuta J.R.M."/>
            <person name="Hungria M."/>
        </authorList>
    </citation>
    <scope>NUCLEOTIDE SEQUENCE [LARGE SCALE GENOMIC DNA]</scope>
    <source>
        <strain evidence="6 7">CNPSo 3140</strain>
    </source>
</reference>
<feature type="transmembrane region" description="Helical" evidence="4">
    <location>
        <begin position="235"/>
        <end position="256"/>
    </location>
</feature>
<dbReference type="AlphaFoldDB" id="A0A330GNP4"/>
<feature type="transmembrane region" description="Helical" evidence="4">
    <location>
        <begin position="391"/>
        <end position="411"/>
    </location>
</feature>
<feature type="transmembrane region" description="Helical" evidence="4">
    <location>
        <begin position="323"/>
        <end position="342"/>
    </location>
</feature>
<keyword evidence="1 4" id="KW-0812">Transmembrane</keyword>
<dbReference type="Gene3D" id="1.20.1250.20">
    <property type="entry name" value="MFS general substrate transporter like domains"/>
    <property type="match status" value="1"/>
</dbReference>
<dbReference type="Proteomes" id="UP000251956">
    <property type="component" value="Unassembled WGS sequence"/>
</dbReference>
<keyword evidence="2 4" id="KW-1133">Transmembrane helix</keyword>
<feature type="transmembrane region" description="Helical" evidence="4">
    <location>
        <begin position="183"/>
        <end position="203"/>
    </location>
</feature>
<feature type="transmembrane region" description="Helical" evidence="4">
    <location>
        <begin position="363"/>
        <end position="385"/>
    </location>
</feature>
<dbReference type="OrthoDB" id="9815356at2"/>
<evidence type="ECO:0000256" key="1">
    <source>
        <dbReference type="ARBA" id="ARBA00022692"/>
    </source>
</evidence>
<dbReference type="CDD" id="cd17324">
    <property type="entry name" value="MFS_NepI_like"/>
    <property type="match status" value="1"/>
</dbReference>
<name>A0A330GNP4_9HYPH</name>
<comment type="caution">
    <text evidence="6">The sequence shown here is derived from an EMBL/GenBank/DDBJ whole genome shotgun (WGS) entry which is preliminary data.</text>
</comment>
<evidence type="ECO:0000259" key="5">
    <source>
        <dbReference type="PROSITE" id="PS50850"/>
    </source>
</evidence>
<accession>A0A330GNP4</accession>
<dbReference type="PANTHER" id="PTHR42910:SF1">
    <property type="entry name" value="MAJOR FACILITATOR SUPERFAMILY (MFS) PROFILE DOMAIN-CONTAINING PROTEIN"/>
    <property type="match status" value="1"/>
</dbReference>
<feature type="transmembrane region" description="Helical" evidence="4">
    <location>
        <begin position="297"/>
        <end position="317"/>
    </location>
</feature>
<dbReference type="Pfam" id="PF07690">
    <property type="entry name" value="MFS_1"/>
    <property type="match status" value="1"/>
</dbReference>
<dbReference type="RefSeq" id="WP_112130453.1">
    <property type="nucleotide sequence ID" value="NZ_QMBQ01000010.1"/>
</dbReference>
<feature type="transmembrane region" description="Helical" evidence="4">
    <location>
        <begin position="268"/>
        <end position="285"/>
    </location>
</feature>
<dbReference type="PANTHER" id="PTHR42910">
    <property type="entry name" value="TRANSPORTER SCO4007-RELATED"/>
    <property type="match status" value="1"/>
</dbReference>
<feature type="domain" description="Major facilitator superfamily (MFS) profile" evidence="5">
    <location>
        <begin position="23"/>
        <end position="417"/>
    </location>
</feature>
<organism evidence="6 7">
    <name type="scientific">Mesorhizobium atlanticum</name>
    <dbReference type="NCBI Taxonomy" id="2233532"/>
    <lineage>
        <taxon>Bacteria</taxon>
        <taxon>Pseudomonadati</taxon>
        <taxon>Pseudomonadota</taxon>
        <taxon>Alphaproteobacteria</taxon>
        <taxon>Hyphomicrobiales</taxon>
        <taxon>Phyllobacteriaceae</taxon>
        <taxon>Mesorhizobium</taxon>
    </lineage>
</organism>
<sequence>MNGTDNARVATAELAERPRHTGGSAITRSQILLFATSVGIIVTNLFAPQTLVGLIGPSLGAAASEGGLVSMATLLGYAAGLFFLVPLSDLVENRVLVLRMLCAAVLAAAVASLAPSAASLLVVLFILGAACSCIQVLVPVAASMAPPRQDGRVIGDVMSGLMFGILLSRPIASLVADAFGWRAFYGISAAALALLAILLGLTLPRRQPLAHTSYAGLIASLVALLRQEPVLRRRAFTASLVMAAFSVFWTAVALRLAAPPFDLGQKGIALFALVGAGGAAVTPIFGRAGDRGFTRSATILCHLALIAAPGLAAWAGAARTGDAWVPLILMGVSAVLLDIGVTGDQTLGRRAVNLLQPKARGRINGLFVGIFFIGGAIGSLLAGLAWAWGGWNAVCAVGALFGVAALMVDWVEYALWR</sequence>
<evidence type="ECO:0000256" key="2">
    <source>
        <dbReference type="ARBA" id="ARBA00022989"/>
    </source>
</evidence>
<feature type="transmembrane region" description="Helical" evidence="4">
    <location>
        <begin position="153"/>
        <end position="171"/>
    </location>
</feature>
<evidence type="ECO:0000313" key="7">
    <source>
        <dbReference type="Proteomes" id="UP000251956"/>
    </source>
</evidence>
<evidence type="ECO:0000256" key="3">
    <source>
        <dbReference type="ARBA" id="ARBA00023136"/>
    </source>
</evidence>
<dbReference type="SUPFAM" id="SSF103473">
    <property type="entry name" value="MFS general substrate transporter"/>
    <property type="match status" value="1"/>
</dbReference>
<dbReference type="EMBL" id="QMBQ01000010">
    <property type="protein sequence ID" value="RAZ72655.1"/>
    <property type="molecule type" value="Genomic_DNA"/>
</dbReference>
<feature type="transmembrane region" description="Helical" evidence="4">
    <location>
        <begin position="96"/>
        <end position="114"/>
    </location>
</feature>
<evidence type="ECO:0000256" key="4">
    <source>
        <dbReference type="SAM" id="Phobius"/>
    </source>
</evidence>
<dbReference type="GO" id="GO:0022857">
    <property type="term" value="F:transmembrane transporter activity"/>
    <property type="evidence" value="ECO:0007669"/>
    <property type="project" value="InterPro"/>
</dbReference>
<dbReference type="InterPro" id="IPR036259">
    <property type="entry name" value="MFS_trans_sf"/>
</dbReference>
<feature type="transmembrane region" description="Helical" evidence="4">
    <location>
        <begin position="120"/>
        <end position="141"/>
    </location>
</feature>
<evidence type="ECO:0000313" key="6">
    <source>
        <dbReference type="EMBL" id="RAZ72655.1"/>
    </source>
</evidence>
<dbReference type="InterPro" id="IPR011701">
    <property type="entry name" value="MFS"/>
</dbReference>
<dbReference type="InterPro" id="IPR020846">
    <property type="entry name" value="MFS_dom"/>
</dbReference>
<protein>
    <submittedName>
        <fullName evidence="6">MFS transporter</fullName>
    </submittedName>
</protein>